<protein>
    <submittedName>
        <fullName evidence="2">Uncharacterized protein</fullName>
    </submittedName>
</protein>
<keyword evidence="1" id="KW-0812">Transmembrane</keyword>
<keyword evidence="3" id="KW-1185">Reference proteome</keyword>
<feature type="transmembrane region" description="Helical" evidence="1">
    <location>
        <begin position="20"/>
        <end position="38"/>
    </location>
</feature>
<dbReference type="EMBL" id="JPRO01000008">
    <property type="protein sequence ID" value="KFF03621.1"/>
    <property type="molecule type" value="Genomic_DNA"/>
</dbReference>
<gene>
    <name evidence="2" type="ORF">IX38_11690</name>
</gene>
<evidence type="ECO:0000256" key="1">
    <source>
        <dbReference type="SAM" id="Phobius"/>
    </source>
</evidence>
<dbReference type="eggNOG" id="ENOG5033493">
    <property type="taxonomic scope" value="Bacteria"/>
</dbReference>
<reference evidence="2 3" key="1">
    <citation type="submission" date="2014-07" db="EMBL/GenBank/DDBJ databases">
        <title>Genome of Chryseobacterium luteum DSM 18605.</title>
        <authorList>
            <person name="Stropko S.J."/>
            <person name="Pipes S.E."/>
            <person name="Newman J.D."/>
        </authorList>
    </citation>
    <scope>NUCLEOTIDE SEQUENCE [LARGE SCALE GENOMIC DNA]</scope>
    <source>
        <strain evidence="2 3">DSM 18605</strain>
    </source>
</reference>
<comment type="caution">
    <text evidence="2">The sequence shown here is derived from an EMBL/GenBank/DDBJ whole genome shotgun (WGS) entry which is preliminary data.</text>
</comment>
<feature type="transmembrane region" description="Helical" evidence="1">
    <location>
        <begin position="58"/>
        <end position="80"/>
    </location>
</feature>
<feature type="transmembrane region" description="Helical" evidence="1">
    <location>
        <begin position="100"/>
        <end position="122"/>
    </location>
</feature>
<dbReference type="STRING" id="421531.IX38_11690"/>
<keyword evidence="1" id="KW-1133">Transmembrane helix</keyword>
<dbReference type="AlphaFoldDB" id="A0A085ZGQ7"/>
<proteinExistence type="predicted"/>
<evidence type="ECO:0000313" key="2">
    <source>
        <dbReference type="EMBL" id="KFF03621.1"/>
    </source>
</evidence>
<name>A0A085ZGQ7_9FLAO</name>
<sequence length="252" mass="29997">MSLEKTFPVNRKMQVFIFNHHISCAFKLWTYFVACILFQPFCMKEKFKVMESKINRPLMYLAGSLIWLVIISVAVVIFFIFREISGSGFMNNMEYRALHFFILIFAEACLVLCCLFLIYLMVNFKKKYFRRIIVDEKGVSVYNIRNEMIHQTLYADLHHSNDVYLPDISHRIHSQPSFRITLRIFKKDKTGQIKEESIDLDNNSFSIKNKFELYRHFLNGIQTFRPELKIGQRTAEQYNLESHLTENKKISE</sequence>
<evidence type="ECO:0000313" key="3">
    <source>
        <dbReference type="Proteomes" id="UP000028703"/>
    </source>
</evidence>
<keyword evidence="1" id="KW-0472">Membrane</keyword>
<dbReference type="Proteomes" id="UP000028703">
    <property type="component" value="Unassembled WGS sequence"/>
</dbReference>
<accession>A0A085ZGQ7</accession>
<organism evidence="2 3">
    <name type="scientific">Chryseobacterium luteum</name>
    <dbReference type="NCBI Taxonomy" id="421531"/>
    <lineage>
        <taxon>Bacteria</taxon>
        <taxon>Pseudomonadati</taxon>
        <taxon>Bacteroidota</taxon>
        <taxon>Flavobacteriia</taxon>
        <taxon>Flavobacteriales</taxon>
        <taxon>Weeksellaceae</taxon>
        <taxon>Chryseobacterium group</taxon>
        <taxon>Chryseobacterium</taxon>
    </lineage>
</organism>